<dbReference type="InterPro" id="IPR036412">
    <property type="entry name" value="HAD-like_sf"/>
</dbReference>
<dbReference type="GO" id="GO:0005524">
    <property type="term" value="F:ATP binding"/>
    <property type="evidence" value="ECO:0007669"/>
    <property type="project" value="InterPro"/>
</dbReference>
<dbReference type="HOGENOM" id="CLU_001771_10_3_5"/>
<keyword evidence="4" id="KW-0472">Membrane</keyword>
<accession>N0AZI8</accession>
<dbReference type="InterPro" id="IPR051014">
    <property type="entry name" value="Cation_Transport_ATPase_IB"/>
</dbReference>
<organism evidence="5 6">
    <name type="scientific">Hyphomicrobium denitrificans 1NES1</name>
    <dbReference type="NCBI Taxonomy" id="670307"/>
    <lineage>
        <taxon>Bacteria</taxon>
        <taxon>Pseudomonadati</taxon>
        <taxon>Pseudomonadota</taxon>
        <taxon>Alphaproteobacteria</taxon>
        <taxon>Hyphomicrobiales</taxon>
        <taxon>Hyphomicrobiaceae</taxon>
        <taxon>Hyphomicrobium</taxon>
    </lineage>
</organism>
<name>N0AZI8_9HYPH</name>
<reference evidence="5 6" key="1">
    <citation type="journal article" date="2013" name="Genome Announc.">
        <title>Genome sequences for three denitrifying bacterial strains isolated from a uranium- and nitrate-contaminated subsurface environment.</title>
        <authorList>
            <person name="Venkatramanan R."/>
            <person name="Prakash O."/>
            <person name="Woyke T."/>
            <person name="Chain P."/>
            <person name="Goodwin L.A."/>
            <person name="Watson D."/>
            <person name="Brooks S."/>
            <person name="Kostka J.E."/>
            <person name="Green S.J."/>
        </authorList>
    </citation>
    <scope>NUCLEOTIDE SEQUENCE [LARGE SCALE GENOMIC DNA]</scope>
    <source>
        <strain evidence="5 6">1NES1</strain>
    </source>
</reference>
<dbReference type="InterPro" id="IPR023214">
    <property type="entry name" value="HAD_sf"/>
</dbReference>
<dbReference type="eggNOG" id="COG2217">
    <property type="taxonomic scope" value="Bacteria"/>
</dbReference>
<evidence type="ECO:0000313" key="5">
    <source>
        <dbReference type="EMBL" id="AGK56539.1"/>
    </source>
</evidence>
<dbReference type="PRINTS" id="PR00120">
    <property type="entry name" value="HATPASE"/>
</dbReference>
<comment type="catalytic activity">
    <reaction evidence="3">
        <text>Zn(2+)(in) + ATP + H2O = Zn(2+)(out) + ADP + phosphate + H(+)</text>
        <dbReference type="Rhea" id="RHEA:20621"/>
        <dbReference type="ChEBI" id="CHEBI:15377"/>
        <dbReference type="ChEBI" id="CHEBI:15378"/>
        <dbReference type="ChEBI" id="CHEBI:29105"/>
        <dbReference type="ChEBI" id="CHEBI:30616"/>
        <dbReference type="ChEBI" id="CHEBI:43474"/>
        <dbReference type="ChEBI" id="CHEBI:456216"/>
        <dbReference type="EC" id="7.2.2.12"/>
    </reaction>
</comment>
<keyword evidence="4" id="KW-0812">Transmembrane</keyword>
<proteinExistence type="inferred from homology"/>
<dbReference type="InterPro" id="IPR001757">
    <property type="entry name" value="P_typ_ATPase"/>
</dbReference>
<dbReference type="PANTHER" id="PTHR48085">
    <property type="entry name" value="CADMIUM/ZINC-TRANSPORTING ATPASE HMA2-RELATED"/>
    <property type="match status" value="1"/>
</dbReference>
<protein>
    <recommendedName>
        <fullName evidence="2">P-type Zn(2+) transporter</fullName>
        <ecNumber evidence="2">7.2.2.12</ecNumber>
    </recommendedName>
</protein>
<dbReference type="GO" id="GO:0016020">
    <property type="term" value="C:membrane"/>
    <property type="evidence" value="ECO:0007669"/>
    <property type="project" value="InterPro"/>
</dbReference>
<dbReference type="GO" id="GO:0016887">
    <property type="term" value="F:ATP hydrolysis activity"/>
    <property type="evidence" value="ECO:0007669"/>
    <property type="project" value="InterPro"/>
</dbReference>
<dbReference type="PRINTS" id="PR00119">
    <property type="entry name" value="CATATPASE"/>
</dbReference>
<feature type="transmembrane region" description="Helical" evidence="4">
    <location>
        <begin position="58"/>
        <end position="79"/>
    </location>
</feature>
<gene>
    <name evidence="5" type="ORF">HYPDE_24268</name>
</gene>
<evidence type="ECO:0000256" key="3">
    <source>
        <dbReference type="ARBA" id="ARBA00047308"/>
    </source>
</evidence>
<dbReference type="GO" id="GO:0016463">
    <property type="term" value="F:P-type zinc transporter activity"/>
    <property type="evidence" value="ECO:0007669"/>
    <property type="project" value="UniProtKB-EC"/>
</dbReference>
<evidence type="ECO:0000256" key="4">
    <source>
        <dbReference type="SAM" id="Phobius"/>
    </source>
</evidence>
<keyword evidence="6" id="KW-1185">Reference proteome</keyword>
<dbReference type="Proteomes" id="UP000005952">
    <property type="component" value="Chromosome"/>
</dbReference>
<evidence type="ECO:0000256" key="2">
    <source>
        <dbReference type="ARBA" id="ARBA00039097"/>
    </source>
</evidence>
<dbReference type="EC" id="7.2.2.12" evidence="2"/>
<evidence type="ECO:0000256" key="1">
    <source>
        <dbReference type="ARBA" id="ARBA00006024"/>
    </source>
</evidence>
<dbReference type="AlphaFoldDB" id="N0AZI8"/>
<dbReference type="PANTHER" id="PTHR48085:SF5">
    <property type="entry name" value="CADMIUM_ZINC-TRANSPORTING ATPASE HMA4-RELATED"/>
    <property type="match status" value="1"/>
</dbReference>
<comment type="similarity">
    <text evidence="1">Belongs to the cation transport ATPase (P-type) (TC 3.A.3) family. Type IB subfamily.</text>
</comment>
<evidence type="ECO:0000313" key="6">
    <source>
        <dbReference type="Proteomes" id="UP000005952"/>
    </source>
</evidence>
<dbReference type="GO" id="GO:0015086">
    <property type="term" value="F:cadmium ion transmembrane transporter activity"/>
    <property type="evidence" value="ECO:0007669"/>
    <property type="project" value="TreeGrafter"/>
</dbReference>
<dbReference type="EMBL" id="CP005587">
    <property type="protein sequence ID" value="AGK56539.1"/>
    <property type="molecule type" value="Genomic_DNA"/>
</dbReference>
<keyword evidence="4" id="KW-1133">Transmembrane helix</keyword>
<dbReference type="SUPFAM" id="SSF56784">
    <property type="entry name" value="HAD-like"/>
    <property type="match status" value="1"/>
</dbReference>
<dbReference type="Gene3D" id="3.40.50.1000">
    <property type="entry name" value="HAD superfamily/HAD-like"/>
    <property type="match status" value="1"/>
</dbReference>
<sequence>MVSDGINDAPALAATDVGVAMGARGASASSEAADVVILVDRFDRVAGAVSIARRAYRIALQSIVIGLALSGSAMIAAAFGMLSPVAGAVSQELIDVAVILNALRHFPRAAL</sequence>
<dbReference type="STRING" id="670307.HYPDE_24268"/>
<dbReference type="KEGG" id="hdt:HYPDE_24268"/>